<keyword evidence="9" id="KW-1185">Reference proteome</keyword>
<dbReference type="PANTHER" id="PTHR43133">
    <property type="entry name" value="RNA POLYMERASE ECF-TYPE SIGMA FACTO"/>
    <property type="match status" value="1"/>
</dbReference>
<dbReference type="EMBL" id="JAASRM010000001">
    <property type="protein sequence ID" value="NIK87693.1"/>
    <property type="molecule type" value="Genomic_DNA"/>
</dbReference>
<gene>
    <name evidence="8" type="ORF">FHS83_001011</name>
</gene>
<dbReference type="GO" id="GO:0006352">
    <property type="term" value="P:DNA-templated transcription initiation"/>
    <property type="evidence" value="ECO:0007669"/>
    <property type="project" value="InterPro"/>
</dbReference>
<evidence type="ECO:0000256" key="5">
    <source>
        <dbReference type="ARBA" id="ARBA00023163"/>
    </source>
</evidence>
<evidence type="ECO:0000313" key="9">
    <source>
        <dbReference type="Proteomes" id="UP000570514"/>
    </source>
</evidence>
<comment type="caution">
    <text evidence="8">The sequence shown here is derived from an EMBL/GenBank/DDBJ whole genome shotgun (WGS) entry which is preliminary data.</text>
</comment>
<dbReference type="AlphaFoldDB" id="A0A846MWH0"/>
<sequence length="183" mass="19937">MRQEPDTAEAALKALMLAGLAGDGAAYRALLSRLTPYLRGYFARRLSRAAEAEDLVQETLIAIHTKRASFDQALPFTAWLHAIARYKLIDHLRKSGIRATLPLEEAEAVFGESDSEAAEASRDVRELLAKLPDAKRILLEKVKLEGLSTAEAALSLGMSESAVKVGVHRSLKALMKLIGGRDD</sequence>
<dbReference type="PANTHER" id="PTHR43133:SF58">
    <property type="entry name" value="ECF RNA POLYMERASE SIGMA FACTOR SIGD"/>
    <property type="match status" value="1"/>
</dbReference>
<evidence type="ECO:0000259" key="7">
    <source>
        <dbReference type="Pfam" id="PF08281"/>
    </source>
</evidence>
<reference evidence="8 9" key="1">
    <citation type="submission" date="2020-03" db="EMBL/GenBank/DDBJ databases">
        <title>Genomic Encyclopedia of Type Strains, Phase IV (KMG-IV): sequencing the most valuable type-strain genomes for metagenomic binning, comparative biology and taxonomic classification.</title>
        <authorList>
            <person name="Goeker M."/>
        </authorList>
    </citation>
    <scope>NUCLEOTIDE SEQUENCE [LARGE SCALE GENOMIC DNA]</scope>
    <source>
        <strain evidence="8 9">DSM 19867</strain>
    </source>
</reference>
<evidence type="ECO:0000256" key="4">
    <source>
        <dbReference type="ARBA" id="ARBA00023125"/>
    </source>
</evidence>
<feature type="domain" description="RNA polymerase sigma-70 region 2" evidence="6">
    <location>
        <begin position="32"/>
        <end position="95"/>
    </location>
</feature>
<dbReference type="NCBIfam" id="NF009191">
    <property type="entry name" value="PRK12539.1"/>
    <property type="match status" value="1"/>
</dbReference>
<dbReference type="GO" id="GO:0016987">
    <property type="term" value="F:sigma factor activity"/>
    <property type="evidence" value="ECO:0007669"/>
    <property type="project" value="UniProtKB-KW"/>
</dbReference>
<dbReference type="InterPro" id="IPR036388">
    <property type="entry name" value="WH-like_DNA-bd_sf"/>
</dbReference>
<evidence type="ECO:0000313" key="8">
    <source>
        <dbReference type="EMBL" id="NIK87693.1"/>
    </source>
</evidence>
<dbReference type="InterPro" id="IPR013324">
    <property type="entry name" value="RNA_pol_sigma_r3/r4-like"/>
</dbReference>
<dbReference type="InterPro" id="IPR013249">
    <property type="entry name" value="RNA_pol_sigma70_r4_t2"/>
</dbReference>
<dbReference type="Proteomes" id="UP000570514">
    <property type="component" value="Unassembled WGS sequence"/>
</dbReference>
<name>A0A846MWH0_9PROT</name>
<dbReference type="Gene3D" id="1.10.10.10">
    <property type="entry name" value="Winged helix-like DNA-binding domain superfamily/Winged helix DNA-binding domain"/>
    <property type="match status" value="1"/>
</dbReference>
<dbReference type="InterPro" id="IPR013325">
    <property type="entry name" value="RNA_pol_sigma_r2"/>
</dbReference>
<accession>A0A846MWH0</accession>
<evidence type="ECO:0000256" key="1">
    <source>
        <dbReference type="ARBA" id="ARBA00010641"/>
    </source>
</evidence>
<feature type="domain" description="RNA polymerase sigma factor 70 region 4 type 2" evidence="7">
    <location>
        <begin position="122"/>
        <end position="174"/>
    </location>
</feature>
<evidence type="ECO:0000259" key="6">
    <source>
        <dbReference type="Pfam" id="PF04542"/>
    </source>
</evidence>
<dbReference type="Pfam" id="PF04542">
    <property type="entry name" value="Sigma70_r2"/>
    <property type="match status" value="1"/>
</dbReference>
<keyword evidence="5" id="KW-0804">Transcription</keyword>
<dbReference type="NCBIfam" id="TIGR02937">
    <property type="entry name" value="sigma70-ECF"/>
    <property type="match status" value="1"/>
</dbReference>
<protein>
    <submittedName>
        <fullName evidence="8">RNA polymerase sigma-70 factor (ECF subfamily)</fullName>
    </submittedName>
</protein>
<evidence type="ECO:0000256" key="3">
    <source>
        <dbReference type="ARBA" id="ARBA00023082"/>
    </source>
</evidence>
<proteinExistence type="inferred from homology"/>
<dbReference type="Pfam" id="PF08281">
    <property type="entry name" value="Sigma70_r4_2"/>
    <property type="match status" value="1"/>
</dbReference>
<evidence type="ECO:0000256" key="2">
    <source>
        <dbReference type="ARBA" id="ARBA00023015"/>
    </source>
</evidence>
<comment type="similarity">
    <text evidence="1">Belongs to the sigma-70 factor family. ECF subfamily.</text>
</comment>
<organism evidence="8 9">
    <name type="scientific">Rhizomicrobium palustre</name>
    <dbReference type="NCBI Taxonomy" id="189966"/>
    <lineage>
        <taxon>Bacteria</taxon>
        <taxon>Pseudomonadati</taxon>
        <taxon>Pseudomonadota</taxon>
        <taxon>Alphaproteobacteria</taxon>
        <taxon>Micropepsales</taxon>
        <taxon>Micropepsaceae</taxon>
        <taxon>Rhizomicrobium</taxon>
    </lineage>
</organism>
<dbReference type="RefSeq" id="WP_167081530.1">
    <property type="nucleotide sequence ID" value="NZ_BAAADC010000001.1"/>
</dbReference>
<dbReference type="InterPro" id="IPR014284">
    <property type="entry name" value="RNA_pol_sigma-70_dom"/>
</dbReference>
<dbReference type="InterPro" id="IPR039425">
    <property type="entry name" value="RNA_pol_sigma-70-like"/>
</dbReference>
<dbReference type="SUPFAM" id="SSF88946">
    <property type="entry name" value="Sigma2 domain of RNA polymerase sigma factors"/>
    <property type="match status" value="1"/>
</dbReference>
<keyword evidence="2" id="KW-0805">Transcription regulation</keyword>
<dbReference type="InterPro" id="IPR007627">
    <property type="entry name" value="RNA_pol_sigma70_r2"/>
</dbReference>
<keyword evidence="4" id="KW-0238">DNA-binding</keyword>
<dbReference type="SUPFAM" id="SSF88659">
    <property type="entry name" value="Sigma3 and sigma4 domains of RNA polymerase sigma factors"/>
    <property type="match status" value="1"/>
</dbReference>
<keyword evidence="3" id="KW-0731">Sigma factor</keyword>
<dbReference type="Gene3D" id="1.10.1740.10">
    <property type="match status" value="1"/>
</dbReference>
<dbReference type="GO" id="GO:0003677">
    <property type="term" value="F:DNA binding"/>
    <property type="evidence" value="ECO:0007669"/>
    <property type="project" value="UniProtKB-KW"/>
</dbReference>